<dbReference type="PROSITE" id="PS51384">
    <property type="entry name" value="FAD_FR"/>
    <property type="match status" value="1"/>
</dbReference>
<dbReference type="Proteomes" id="UP000316473">
    <property type="component" value="Chromosome"/>
</dbReference>
<gene>
    <name evidence="7" type="ORF">Nstercoris_00195</name>
</gene>
<dbReference type="InterPro" id="IPR008333">
    <property type="entry name" value="Cbr1-like_FAD-bd_dom"/>
</dbReference>
<keyword evidence="2" id="KW-0285">Flavoprotein</keyword>
<dbReference type="EMBL" id="AP019755">
    <property type="protein sequence ID" value="BBL33967.1"/>
    <property type="molecule type" value="Genomic_DNA"/>
</dbReference>
<evidence type="ECO:0000259" key="5">
    <source>
        <dbReference type="PROSITE" id="PS51085"/>
    </source>
</evidence>
<dbReference type="Gene3D" id="3.10.20.30">
    <property type="match status" value="1"/>
</dbReference>
<dbReference type="InterPro" id="IPR001041">
    <property type="entry name" value="2Fe-2S_ferredoxin-type"/>
</dbReference>
<protein>
    <submittedName>
        <fullName evidence="7">CDP-6-deoxy-L-threo-D-glycero-4-hexulose-3</fullName>
    </submittedName>
</protein>
<feature type="domain" description="FAD-binding FR-type" evidence="6">
    <location>
        <begin position="101"/>
        <end position="201"/>
    </location>
</feature>
<dbReference type="InterPro" id="IPR017927">
    <property type="entry name" value="FAD-bd_FR_type"/>
</dbReference>
<dbReference type="InterPro" id="IPR006058">
    <property type="entry name" value="2Fe2S_fd_BS"/>
</dbReference>
<dbReference type="AlphaFoldDB" id="A0A4Y1YMB5"/>
<sequence length="348" mass="39365">MESYRITFQPSGRSITIKSTETILEAALRHGLSLPYGCRNGSCGTCKGKIIQGAVDYGAYNEEALSTQEKEQQLALFCCAKPLSDLEIEYQEMEAIKGIKIRTMPCRVHKLEHVASDIMIIYLKLPTNERLQFLPGQYIDILMKNGQRRSFSLANAPEDDEFLQLHTRNYAGGVFSEYAFSHMKEKDILRFEGPLGSFFLRDTPKDDTPIIFLAGGTGFAPAKSMLEHIFNTENTLFKHNKIKLYWGARTADGLYLNDLARKWEQEHANFSYTPVLSEPKSTDLWQGKTGLVHQSVMNDIETLQEYQVYACGAPAMVKAAFDSFTNQRNMLKENFFSDAFIPSKPATT</sequence>
<dbReference type="PANTHER" id="PTHR43644">
    <property type="entry name" value="NA(+)-TRANSLOCATING NADH-QUINONE REDUCTASE SUBUNIT"/>
    <property type="match status" value="1"/>
</dbReference>
<dbReference type="GO" id="GO:0016491">
    <property type="term" value="F:oxidoreductase activity"/>
    <property type="evidence" value="ECO:0007669"/>
    <property type="project" value="InterPro"/>
</dbReference>
<dbReference type="InterPro" id="IPR012675">
    <property type="entry name" value="Beta-grasp_dom_sf"/>
</dbReference>
<dbReference type="InterPro" id="IPR017938">
    <property type="entry name" value="Riboflavin_synthase-like_b-brl"/>
</dbReference>
<evidence type="ECO:0000256" key="1">
    <source>
        <dbReference type="ARBA" id="ARBA00022448"/>
    </source>
</evidence>
<feature type="domain" description="2Fe-2S ferredoxin-type" evidence="5">
    <location>
        <begin position="4"/>
        <end position="94"/>
    </location>
</feature>
<dbReference type="SUPFAM" id="SSF52343">
    <property type="entry name" value="Ferredoxin reductase-like, C-terminal NADP-linked domain"/>
    <property type="match status" value="1"/>
</dbReference>
<keyword evidence="8" id="KW-1185">Reference proteome</keyword>
<dbReference type="InterPro" id="IPR001709">
    <property type="entry name" value="Flavoprot_Pyr_Nucl_cyt_Rdtase"/>
</dbReference>
<evidence type="ECO:0000256" key="3">
    <source>
        <dbReference type="ARBA" id="ARBA00022827"/>
    </source>
</evidence>
<dbReference type="Pfam" id="PF00175">
    <property type="entry name" value="NAD_binding_1"/>
    <property type="match status" value="1"/>
</dbReference>
<dbReference type="GO" id="GO:0051537">
    <property type="term" value="F:2 iron, 2 sulfur cluster binding"/>
    <property type="evidence" value="ECO:0007669"/>
    <property type="project" value="InterPro"/>
</dbReference>
<dbReference type="InterPro" id="IPR039261">
    <property type="entry name" value="FNR_nucleotide-bd"/>
</dbReference>
<dbReference type="PANTHER" id="PTHR43644:SF1">
    <property type="entry name" value="NAD(P)H-FLAVIN REDUCTASE"/>
    <property type="match status" value="1"/>
</dbReference>
<keyword evidence="4" id="KW-0408">Iron</keyword>
<dbReference type="PRINTS" id="PR00371">
    <property type="entry name" value="FPNCR"/>
</dbReference>
<organism evidence="7 8">
    <name type="scientific">Nitrosomonas stercoris</name>
    <dbReference type="NCBI Taxonomy" id="1444684"/>
    <lineage>
        <taxon>Bacteria</taxon>
        <taxon>Pseudomonadati</taxon>
        <taxon>Pseudomonadota</taxon>
        <taxon>Betaproteobacteria</taxon>
        <taxon>Nitrosomonadales</taxon>
        <taxon>Nitrosomonadaceae</taxon>
        <taxon>Nitrosomonas</taxon>
    </lineage>
</organism>
<accession>A0A4Y1YMB5</accession>
<evidence type="ECO:0000259" key="6">
    <source>
        <dbReference type="PROSITE" id="PS51384"/>
    </source>
</evidence>
<dbReference type="SUPFAM" id="SSF63380">
    <property type="entry name" value="Riboflavin synthase domain-like"/>
    <property type="match status" value="1"/>
</dbReference>
<dbReference type="InterPro" id="IPR001433">
    <property type="entry name" value="OxRdtase_FAD/NAD-bd"/>
</dbReference>
<evidence type="ECO:0000256" key="2">
    <source>
        <dbReference type="ARBA" id="ARBA00022630"/>
    </source>
</evidence>
<dbReference type="PROSITE" id="PS00197">
    <property type="entry name" value="2FE2S_FER_1"/>
    <property type="match status" value="1"/>
</dbReference>
<dbReference type="Gene3D" id="2.40.30.10">
    <property type="entry name" value="Translation factors"/>
    <property type="match status" value="1"/>
</dbReference>
<dbReference type="Pfam" id="PF00970">
    <property type="entry name" value="FAD_binding_6"/>
    <property type="match status" value="1"/>
</dbReference>
<evidence type="ECO:0000256" key="4">
    <source>
        <dbReference type="ARBA" id="ARBA00023004"/>
    </source>
</evidence>
<dbReference type="Pfam" id="PF00111">
    <property type="entry name" value="Fer2"/>
    <property type="match status" value="1"/>
</dbReference>
<dbReference type="CDD" id="cd06189">
    <property type="entry name" value="flavin_oxioreductase"/>
    <property type="match status" value="1"/>
</dbReference>
<name>A0A4Y1YMB5_9PROT</name>
<evidence type="ECO:0000313" key="8">
    <source>
        <dbReference type="Proteomes" id="UP000316473"/>
    </source>
</evidence>
<dbReference type="SUPFAM" id="SSF54292">
    <property type="entry name" value="2Fe-2S ferredoxin-like"/>
    <property type="match status" value="1"/>
</dbReference>
<reference evidence="7 8" key="1">
    <citation type="submission" date="2019-06" db="EMBL/GenBank/DDBJ databases">
        <title>Nitrosomonas stercoris KYUHI-S whole genome shotgun sequence.</title>
        <authorList>
            <person name="Nakagawa T."/>
            <person name="Tsuchiya Y."/>
            <person name="Takahashi R."/>
        </authorList>
    </citation>
    <scope>NUCLEOTIDE SEQUENCE [LARGE SCALE GENOMIC DNA]</scope>
    <source>
        <strain evidence="7 8">KYUHI-S</strain>
    </source>
</reference>
<dbReference type="CDD" id="cd00207">
    <property type="entry name" value="fer2"/>
    <property type="match status" value="1"/>
</dbReference>
<dbReference type="PRINTS" id="PR00410">
    <property type="entry name" value="PHEHYDRXLASE"/>
</dbReference>
<keyword evidence="1" id="KW-0813">Transport</keyword>
<dbReference type="PROSITE" id="PS51085">
    <property type="entry name" value="2FE2S_FER_2"/>
    <property type="match status" value="1"/>
</dbReference>
<keyword evidence="3" id="KW-0274">FAD</keyword>
<evidence type="ECO:0000313" key="7">
    <source>
        <dbReference type="EMBL" id="BBL33967.1"/>
    </source>
</evidence>
<dbReference type="KEGG" id="nst:Nstercoris_00195"/>
<dbReference type="InterPro" id="IPR036010">
    <property type="entry name" value="2Fe-2S_ferredoxin-like_sf"/>
</dbReference>
<proteinExistence type="predicted"/>
<dbReference type="Gene3D" id="3.40.50.80">
    <property type="entry name" value="Nucleotide-binding domain of ferredoxin-NADP reductase (FNR) module"/>
    <property type="match status" value="1"/>
</dbReference>